<gene>
    <name evidence="9 10" type="primary">bioD</name>
    <name evidence="10" type="ORF">D7322_23925</name>
</gene>
<keyword evidence="11" id="KW-1185">Reference proteome</keyword>
<evidence type="ECO:0000313" key="11">
    <source>
        <dbReference type="Proteomes" id="UP000282423"/>
    </source>
</evidence>
<evidence type="ECO:0000256" key="9">
    <source>
        <dbReference type="HAMAP-Rule" id="MF_00336"/>
    </source>
</evidence>
<comment type="function">
    <text evidence="9">Catalyzes a mechanistically unusual reaction, the ATP-dependent insertion of CO2 between the N7 and N8 nitrogen atoms of 7,8-diaminopelargonic acid (DAPA, also called 7,8-diammoniononanoate) to form a ureido ring.</text>
</comment>
<dbReference type="PANTHER" id="PTHR43210:SF2">
    <property type="entry name" value="ATP-DEPENDENT DETHIOBIOTIN SYNTHETASE BIOD 2"/>
    <property type="match status" value="1"/>
</dbReference>
<feature type="binding site" evidence="9">
    <location>
        <position position="18"/>
    </location>
    <ligand>
        <name>Mg(2+)</name>
        <dbReference type="ChEBI" id="CHEBI:18420"/>
    </ligand>
</feature>
<accession>A0A420VRU4</accession>
<evidence type="ECO:0000256" key="4">
    <source>
        <dbReference type="ARBA" id="ARBA00022741"/>
    </source>
</evidence>
<organism evidence="10 11">
    <name type="scientific">Sphingobacterium puteale</name>
    <dbReference type="NCBI Taxonomy" id="2420510"/>
    <lineage>
        <taxon>Bacteria</taxon>
        <taxon>Pseudomonadati</taxon>
        <taxon>Bacteroidota</taxon>
        <taxon>Sphingobacteriia</taxon>
        <taxon>Sphingobacteriales</taxon>
        <taxon>Sphingobacteriaceae</taxon>
        <taxon>Sphingobacterium</taxon>
    </lineage>
</organism>
<reference evidence="10 11" key="1">
    <citation type="submission" date="2018-10" db="EMBL/GenBank/DDBJ databases">
        <title>Sphingobacterium sp. M05W1-28.</title>
        <authorList>
            <person name="Cai H."/>
        </authorList>
    </citation>
    <scope>NUCLEOTIDE SEQUENCE [LARGE SCALE GENOMIC DNA]</scope>
    <source>
        <strain evidence="10 11">M05W1-28</strain>
    </source>
</reference>
<keyword evidence="5 9" id="KW-0093">Biotin biosynthesis</keyword>
<comment type="cofactor">
    <cofactor evidence="9">
        <name>Mg(2+)</name>
        <dbReference type="ChEBI" id="CHEBI:18420"/>
    </cofactor>
</comment>
<dbReference type="FunFam" id="3.40.50.300:FF:000292">
    <property type="entry name" value="ATP-dependent dethiobiotin synthetase BioD"/>
    <property type="match status" value="1"/>
</dbReference>
<dbReference type="GO" id="GO:0004141">
    <property type="term" value="F:dethiobiotin synthase activity"/>
    <property type="evidence" value="ECO:0007669"/>
    <property type="project" value="UniProtKB-UniRule"/>
</dbReference>
<feature type="binding site" evidence="9">
    <location>
        <begin position="176"/>
        <end position="177"/>
    </location>
    <ligand>
        <name>ATP</name>
        <dbReference type="ChEBI" id="CHEBI:30616"/>
    </ligand>
</feature>
<feature type="binding site" evidence="9">
    <location>
        <position position="43"/>
    </location>
    <ligand>
        <name>substrate</name>
    </ligand>
</feature>
<dbReference type="UniPathway" id="UPA00078">
    <property type="reaction ID" value="UER00161"/>
</dbReference>
<comment type="catalytic activity">
    <reaction evidence="8">
        <text>(7R,8S)-8-amino-7-(carboxyamino)nonanoate + ATP = (4R,5S)-dethiobiotin + ADP + phosphate + H(+)</text>
        <dbReference type="Rhea" id="RHEA:63684"/>
        <dbReference type="ChEBI" id="CHEBI:15378"/>
        <dbReference type="ChEBI" id="CHEBI:30616"/>
        <dbReference type="ChEBI" id="CHEBI:43474"/>
        <dbReference type="ChEBI" id="CHEBI:149470"/>
        <dbReference type="ChEBI" id="CHEBI:149473"/>
        <dbReference type="ChEBI" id="CHEBI:456216"/>
    </reaction>
</comment>
<dbReference type="InterPro" id="IPR004472">
    <property type="entry name" value="DTB_synth_BioD"/>
</dbReference>
<feature type="binding site" evidence="9">
    <location>
        <position position="51"/>
    </location>
    <ligand>
        <name>Mg(2+)</name>
        <dbReference type="ChEBI" id="CHEBI:18420"/>
    </ligand>
</feature>
<sequence>MNNNIYFVSGIDTGIGKSYATGFIAKQWNAAGLRTITQKLVQTGNTSISEDIILHRELMGIAFTQEDMQKITMPEIFSYPASPHLAARIDKREINFEKMRQATIQLSQRYDAVLIEGAGGLMVPLTENYLIIDYIKEMDYPLLFVTSGKLGSINHTLLSLEAVARRRIQLHTVIYNTFPVPEDNTISADTQRYLRTYIQTRFPETAFIVI</sequence>
<dbReference type="AlphaFoldDB" id="A0A420VRU4"/>
<dbReference type="InterPro" id="IPR027417">
    <property type="entry name" value="P-loop_NTPase"/>
</dbReference>
<dbReference type="GO" id="GO:0009102">
    <property type="term" value="P:biotin biosynthetic process"/>
    <property type="evidence" value="ECO:0007669"/>
    <property type="project" value="UniProtKB-UniRule"/>
</dbReference>
<dbReference type="CDD" id="cd03109">
    <property type="entry name" value="DTBS"/>
    <property type="match status" value="1"/>
</dbReference>
<evidence type="ECO:0000256" key="1">
    <source>
        <dbReference type="ARBA" id="ARBA00022490"/>
    </source>
</evidence>
<dbReference type="Gene3D" id="3.40.50.300">
    <property type="entry name" value="P-loop containing nucleotide triphosphate hydrolases"/>
    <property type="match status" value="1"/>
</dbReference>
<dbReference type="GO" id="GO:0005829">
    <property type="term" value="C:cytosol"/>
    <property type="evidence" value="ECO:0007669"/>
    <property type="project" value="TreeGrafter"/>
</dbReference>
<feature type="binding site" evidence="9">
    <location>
        <begin position="14"/>
        <end position="19"/>
    </location>
    <ligand>
        <name>ATP</name>
        <dbReference type="ChEBI" id="CHEBI:30616"/>
    </ligand>
</feature>
<dbReference type="EMBL" id="RBWS01000023">
    <property type="protein sequence ID" value="RKO69103.1"/>
    <property type="molecule type" value="Genomic_DNA"/>
</dbReference>
<evidence type="ECO:0000256" key="8">
    <source>
        <dbReference type="ARBA" id="ARBA00047386"/>
    </source>
</evidence>
<feature type="binding site" evidence="9">
    <location>
        <begin position="116"/>
        <end position="119"/>
    </location>
    <ligand>
        <name>ATP</name>
        <dbReference type="ChEBI" id="CHEBI:30616"/>
    </ligand>
</feature>
<comment type="caution">
    <text evidence="9">Lacks conserved residue(s) required for the propagation of feature annotation.</text>
</comment>
<keyword evidence="7 9" id="KW-0460">Magnesium</keyword>
<feature type="binding site" evidence="9">
    <location>
        <position position="116"/>
    </location>
    <ligand>
        <name>Mg(2+)</name>
        <dbReference type="ChEBI" id="CHEBI:18420"/>
    </ligand>
</feature>
<evidence type="ECO:0000256" key="6">
    <source>
        <dbReference type="ARBA" id="ARBA00022840"/>
    </source>
</evidence>
<keyword evidence="4 9" id="KW-0547">Nucleotide-binding</keyword>
<dbReference type="GO" id="GO:0042803">
    <property type="term" value="F:protein homodimerization activity"/>
    <property type="evidence" value="ECO:0007669"/>
    <property type="project" value="UniProtKB-ARBA"/>
</dbReference>
<dbReference type="EC" id="6.3.3.3" evidence="9"/>
<name>A0A420VRU4_9SPHI</name>
<evidence type="ECO:0000256" key="5">
    <source>
        <dbReference type="ARBA" id="ARBA00022756"/>
    </source>
</evidence>
<comment type="caution">
    <text evidence="10">The sequence shown here is derived from an EMBL/GenBank/DDBJ whole genome shotgun (WGS) entry which is preliminary data.</text>
</comment>
<keyword evidence="6 9" id="KW-0067">ATP-binding</keyword>
<comment type="subcellular location">
    <subcellularLocation>
        <location evidence="9">Cytoplasm</location>
    </subcellularLocation>
</comment>
<keyword evidence="3 9" id="KW-0479">Metal-binding</keyword>
<dbReference type="Proteomes" id="UP000282423">
    <property type="component" value="Unassembled WGS sequence"/>
</dbReference>
<evidence type="ECO:0000256" key="3">
    <source>
        <dbReference type="ARBA" id="ARBA00022723"/>
    </source>
</evidence>
<evidence type="ECO:0000256" key="7">
    <source>
        <dbReference type="ARBA" id="ARBA00022842"/>
    </source>
</evidence>
<keyword evidence="1 9" id="KW-0963">Cytoplasm</keyword>
<comment type="subunit">
    <text evidence="9">Homodimer.</text>
</comment>
<dbReference type="OrthoDB" id="9802097at2"/>
<protein>
    <recommendedName>
        <fullName evidence="9">ATP-dependent dethiobiotin synthetase BioD</fullName>
        <ecNumber evidence="9">6.3.3.3</ecNumber>
    </recommendedName>
    <alternativeName>
        <fullName evidence="9">DTB synthetase</fullName>
        <shortName evidence="9">DTBS</shortName>
    </alternativeName>
    <alternativeName>
        <fullName evidence="9">Dethiobiotin synthase</fullName>
    </alternativeName>
</protein>
<evidence type="ECO:0000313" key="10">
    <source>
        <dbReference type="EMBL" id="RKO69103.1"/>
    </source>
</evidence>
<evidence type="ECO:0000256" key="2">
    <source>
        <dbReference type="ARBA" id="ARBA00022598"/>
    </source>
</evidence>
<comment type="catalytic activity">
    <reaction evidence="9">
        <text>(7R,8S)-7,8-diammoniononanoate + CO2 + ATP = (4R,5S)-dethiobiotin + ADP + phosphate + 3 H(+)</text>
        <dbReference type="Rhea" id="RHEA:15805"/>
        <dbReference type="ChEBI" id="CHEBI:15378"/>
        <dbReference type="ChEBI" id="CHEBI:16526"/>
        <dbReference type="ChEBI" id="CHEBI:30616"/>
        <dbReference type="ChEBI" id="CHEBI:43474"/>
        <dbReference type="ChEBI" id="CHEBI:149469"/>
        <dbReference type="ChEBI" id="CHEBI:149473"/>
        <dbReference type="ChEBI" id="CHEBI:456216"/>
        <dbReference type="EC" id="6.3.3.3"/>
    </reaction>
</comment>
<dbReference type="PIRSF" id="PIRSF006755">
    <property type="entry name" value="DTB_synth"/>
    <property type="match status" value="1"/>
</dbReference>
<dbReference type="GO" id="GO:0005524">
    <property type="term" value="F:ATP binding"/>
    <property type="evidence" value="ECO:0007669"/>
    <property type="project" value="UniProtKB-UniRule"/>
</dbReference>
<dbReference type="GO" id="GO:0000287">
    <property type="term" value="F:magnesium ion binding"/>
    <property type="evidence" value="ECO:0007669"/>
    <property type="project" value="UniProtKB-UniRule"/>
</dbReference>
<comment type="pathway">
    <text evidence="9">Cofactor biosynthesis; biotin biosynthesis; biotin from 7,8-diaminononanoate: step 1/2.</text>
</comment>
<dbReference type="PANTHER" id="PTHR43210">
    <property type="entry name" value="DETHIOBIOTIN SYNTHETASE"/>
    <property type="match status" value="1"/>
</dbReference>
<feature type="binding site" evidence="9">
    <location>
        <position position="51"/>
    </location>
    <ligand>
        <name>ATP</name>
        <dbReference type="ChEBI" id="CHEBI:30616"/>
    </ligand>
</feature>
<dbReference type="HAMAP" id="MF_00336">
    <property type="entry name" value="BioD"/>
    <property type="match status" value="1"/>
</dbReference>
<proteinExistence type="inferred from homology"/>
<dbReference type="NCBIfam" id="TIGR00347">
    <property type="entry name" value="bioD"/>
    <property type="match status" value="1"/>
</dbReference>
<keyword evidence="2 9" id="KW-0436">Ligase</keyword>
<dbReference type="SUPFAM" id="SSF52540">
    <property type="entry name" value="P-loop containing nucleoside triphosphate hydrolases"/>
    <property type="match status" value="1"/>
</dbReference>
<comment type="similarity">
    <text evidence="9">Belongs to the dethiobiotin synthetase family.</text>
</comment>
<dbReference type="Pfam" id="PF13500">
    <property type="entry name" value="AAA_26"/>
    <property type="match status" value="1"/>
</dbReference>
<feature type="active site" evidence="9">
    <location>
        <position position="39"/>
    </location>
</feature>